<dbReference type="AlphaFoldDB" id="A0A0R3NV49"/>
<name>A0A0R3NV49_DROPS</name>
<dbReference type="RefSeq" id="XP_015036909.1">
    <property type="nucleotide sequence ID" value="XM_015181423.2"/>
</dbReference>
<accession>A0A6I8VA32</accession>
<reference evidence="2" key="1">
    <citation type="submission" date="2025-08" db="UniProtKB">
        <authorList>
            <consortium name="RefSeq"/>
        </authorList>
    </citation>
    <scope>IDENTIFICATION</scope>
    <source>
        <strain evidence="2">MV-25-SWS-2005</strain>
        <tissue evidence="2">Whole body</tissue>
    </source>
</reference>
<protein>
    <submittedName>
        <fullName evidence="2">Keratin-associated protein 17-1 isoform X1</fullName>
    </submittedName>
</protein>
<evidence type="ECO:0000313" key="1">
    <source>
        <dbReference type="Proteomes" id="UP000001819"/>
    </source>
</evidence>
<proteinExistence type="predicted"/>
<keyword evidence="1" id="KW-1185">Reference proteome</keyword>
<evidence type="ECO:0000313" key="2">
    <source>
        <dbReference type="RefSeq" id="XP_015036909.1"/>
    </source>
</evidence>
<dbReference type="GeneID" id="6902344"/>
<dbReference type="Proteomes" id="UP000001819">
    <property type="component" value="Chromosome 4"/>
</dbReference>
<sequence length="177" mass="17809">MCDPCGPFAPRGCRSRELRCGIMYTTCDCVKRNGLQDKCPRSACQGRPACLCFPYPNCGPSAFPLRYANMTMGVNNKRMRCQATGAGGGGGGGGGACGGRAAGGCCSAGPCSSPGPCCGPCNTTACCGPHSPPCGAPSPIPCSPAPGCCCPPLPEGGIPDPRVWNCCNTPPSYPCGF</sequence>
<dbReference type="InParanoid" id="A0A0R3NV49"/>
<organism evidence="1 2">
    <name type="scientific">Drosophila pseudoobscura pseudoobscura</name>
    <name type="common">Fruit fly</name>
    <dbReference type="NCBI Taxonomy" id="46245"/>
    <lineage>
        <taxon>Eukaryota</taxon>
        <taxon>Metazoa</taxon>
        <taxon>Ecdysozoa</taxon>
        <taxon>Arthropoda</taxon>
        <taxon>Hexapoda</taxon>
        <taxon>Insecta</taxon>
        <taxon>Pterygota</taxon>
        <taxon>Neoptera</taxon>
        <taxon>Endopterygota</taxon>
        <taxon>Diptera</taxon>
        <taxon>Brachycera</taxon>
        <taxon>Muscomorpha</taxon>
        <taxon>Ephydroidea</taxon>
        <taxon>Drosophilidae</taxon>
        <taxon>Drosophila</taxon>
        <taxon>Sophophora</taxon>
    </lineage>
</organism>
<gene>
    <name evidence="2" type="primary">LOC6902344</name>
</gene>
<dbReference type="Bgee" id="FBgn0249413">
    <property type="expression patterns" value="Expressed in male reproductive system and 2 other cell types or tissues"/>
</dbReference>
<dbReference type="STRING" id="46245.A0A0R3NV49"/>
<dbReference type="ExpressionAtlas" id="A0A0R3NV49">
    <property type="expression patterns" value="baseline"/>
</dbReference>
<accession>A0A0R3NV49</accession>